<evidence type="ECO:0000313" key="2">
    <source>
        <dbReference type="Proteomes" id="UP000306602"/>
    </source>
</evidence>
<proteinExistence type="predicted"/>
<dbReference type="OrthoDB" id="3010234at2"/>
<dbReference type="SUPFAM" id="SSF53448">
    <property type="entry name" value="Nucleotide-diphospho-sugar transferases"/>
    <property type="match status" value="1"/>
</dbReference>
<sequence length="339" mass="39162">MTASDPHAASLILRYRRRLIRKKLLWRAFRSRHALTLTSDKRAAMRPGMILAVAVLRNEEDRLPFFLDHYRRLGIGHFLMVDNASTDGSTALLHRQPDVTVWRTAASYKAARFGVDWMNWLKTRYAHGHWVVVADIDELLIYPDWEARDLSQLTPWLDARGHRMMGALMLDMYPKGAPDAQTYLPGQDPMEVLQWFDAHGYWVQRQPKIDALWLQGGIRARKFFADRPERAPTLNKIPLVKWKRGYAFVNATHSGLPAALNQTWTTPVSGALLHTKFLPGTARRAQEEKHRAEHFQTADAYADYYDRLTDSPDLWDGSATRYLGWQQLLDLGLLMRGDW</sequence>
<organism evidence="1 2">
    <name type="scientific">Aliishimia ponticola</name>
    <dbReference type="NCBI Taxonomy" id="2499833"/>
    <lineage>
        <taxon>Bacteria</taxon>
        <taxon>Pseudomonadati</taxon>
        <taxon>Pseudomonadota</taxon>
        <taxon>Alphaproteobacteria</taxon>
        <taxon>Rhodobacterales</taxon>
        <taxon>Paracoccaceae</taxon>
        <taxon>Aliishimia</taxon>
    </lineage>
</organism>
<dbReference type="GO" id="GO:0016740">
    <property type="term" value="F:transferase activity"/>
    <property type="evidence" value="ECO:0007669"/>
    <property type="project" value="UniProtKB-KW"/>
</dbReference>
<comment type="caution">
    <text evidence="1">The sequence shown here is derived from an EMBL/GenBank/DDBJ whole genome shotgun (WGS) entry which is preliminary data.</text>
</comment>
<dbReference type="Pfam" id="PF13704">
    <property type="entry name" value="Glyco_tranf_2_4"/>
    <property type="match status" value="1"/>
</dbReference>
<keyword evidence="1" id="KW-0808">Transferase</keyword>
<dbReference type="InterPro" id="IPR029044">
    <property type="entry name" value="Nucleotide-diphossugar_trans"/>
</dbReference>
<dbReference type="EMBL" id="SRKY01000005">
    <property type="protein sequence ID" value="THH34699.1"/>
    <property type="molecule type" value="Genomic_DNA"/>
</dbReference>
<keyword evidence="2" id="KW-1185">Reference proteome</keyword>
<accession>A0A4S4N6L4</accession>
<reference evidence="1 2" key="1">
    <citation type="submission" date="2019-04" db="EMBL/GenBank/DDBJ databases">
        <title>Shimia ponticola sp. nov., isolated from seawater.</title>
        <authorList>
            <person name="Kim Y.-O."/>
            <person name="Yoon J.-H."/>
        </authorList>
    </citation>
    <scope>NUCLEOTIDE SEQUENCE [LARGE SCALE GENOMIC DNA]</scope>
    <source>
        <strain evidence="1 2">MYP11</strain>
    </source>
</reference>
<dbReference type="AlphaFoldDB" id="A0A4S4N6L4"/>
<name>A0A4S4N6L4_9RHOB</name>
<dbReference type="Proteomes" id="UP000306602">
    <property type="component" value="Unassembled WGS sequence"/>
</dbReference>
<evidence type="ECO:0000313" key="1">
    <source>
        <dbReference type="EMBL" id="THH34699.1"/>
    </source>
</evidence>
<protein>
    <submittedName>
        <fullName evidence="1">Glycosyltransferase family 2 protein</fullName>
    </submittedName>
</protein>
<gene>
    <name evidence="1" type="ORF">E4Z66_17150</name>
</gene>